<evidence type="ECO:0008006" key="5">
    <source>
        <dbReference type="Google" id="ProtNLM"/>
    </source>
</evidence>
<dbReference type="PANTHER" id="PTHR20837">
    <property type="entry name" value="CENTROSOMAL PROTEIN-RELATED"/>
    <property type="match status" value="1"/>
</dbReference>
<dbReference type="InterPro" id="IPR056290">
    <property type="entry name" value="CEPT76/DRC7_peptidase-like_dom"/>
</dbReference>
<evidence type="ECO:0000259" key="2">
    <source>
        <dbReference type="Pfam" id="PF24656"/>
    </source>
</evidence>
<comment type="caution">
    <text evidence="3">The sequence shown here is derived from an EMBL/GenBank/DDBJ whole genome shotgun (WGS) entry which is preliminary data.</text>
</comment>
<dbReference type="Pfam" id="PF24652">
    <property type="entry name" value="CEP76_C"/>
    <property type="match status" value="1"/>
</dbReference>
<dbReference type="InterPro" id="IPR052434">
    <property type="entry name" value="Tectonic-like_complex_comp"/>
</dbReference>
<evidence type="ECO:0000259" key="1">
    <source>
        <dbReference type="Pfam" id="PF24652"/>
    </source>
</evidence>
<proteinExistence type="predicted"/>
<sequence>MQHNIDKDDRIEGTFQLYSPPFLFGYDRQPSLASSDHSHLRNSTFLTLFIIVQPPLSPPDPIMEHLECSEPLHLEQHLELWSKEVSKYFPHRCVKTLVTDVGGKSVCVTRFFRSINPPTIYEGETTSPEMIARYVSLIPVSTSGTLLFGHFNVWLTCDQTIRLLLGEREDHAILLCCFLMKLGLKVWLLFGSGIPHGRSAYVLTRDDTSLATPTYTIWDPVTGLSYSSMDSFSPLHKVYCLINDENIWVNVQSEELVRRTNFDVTQRSNWWPAFGRSVSAPSTSVQPDDIEYAITSPADVQLLQDKIEKYLKDSIMKWRPTSRTIWNRYCIATLRKLLPIMEREACGLKQPSNSDHLNELQHIFGSHKMCGFPISQPFTNIKAIIEAVKSTGVHNNESPDVEFALAVYVHPYPNDVLSVWVYAVSLVAQR</sequence>
<name>A0AAN9TIZ2_9HEMI</name>
<feature type="domain" description="CEP76/DRC7 peptidase-like" evidence="2">
    <location>
        <begin position="152"/>
        <end position="271"/>
    </location>
</feature>
<dbReference type="GO" id="GO:1904491">
    <property type="term" value="P:protein localization to ciliary transition zone"/>
    <property type="evidence" value="ECO:0007669"/>
    <property type="project" value="TreeGrafter"/>
</dbReference>
<evidence type="ECO:0000313" key="3">
    <source>
        <dbReference type="EMBL" id="KAK7590099.1"/>
    </source>
</evidence>
<gene>
    <name evidence="3" type="ORF">V9T40_001712</name>
</gene>
<dbReference type="Proteomes" id="UP001367676">
    <property type="component" value="Unassembled WGS sequence"/>
</dbReference>
<dbReference type="GO" id="GO:0035869">
    <property type="term" value="C:ciliary transition zone"/>
    <property type="evidence" value="ECO:0007669"/>
    <property type="project" value="TreeGrafter"/>
</dbReference>
<accession>A0AAN9TIZ2</accession>
<evidence type="ECO:0000313" key="4">
    <source>
        <dbReference type="Proteomes" id="UP001367676"/>
    </source>
</evidence>
<dbReference type="AlphaFoldDB" id="A0AAN9TIZ2"/>
<dbReference type="GO" id="GO:1905515">
    <property type="term" value="P:non-motile cilium assembly"/>
    <property type="evidence" value="ECO:0007669"/>
    <property type="project" value="TreeGrafter"/>
</dbReference>
<dbReference type="PANTHER" id="PTHR20837:SF0">
    <property type="entry name" value="COILED-COIL AND C2 DOMAIN-CONTAINING PROTEIN 2A"/>
    <property type="match status" value="1"/>
</dbReference>
<dbReference type="Pfam" id="PF24656">
    <property type="entry name" value="CEPT76_peptidase"/>
    <property type="match status" value="1"/>
</dbReference>
<dbReference type="EMBL" id="JBBCAQ010000022">
    <property type="protein sequence ID" value="KAK7590099.1"/>
    <property type="molecule type" value="Genomic_DNA"/>
</dbReference>
<feature type="domain" description="Centrosomal protein of 76 kDa C-terminal" evidence="1">
    <location>
        <begin position="299"/>
        <end position="422"/>
    </location>
</feature>
<dbReference type="InterPro" id="IPR056288">
    <property type="entry name" value="CEP76_C"/>
</dbReference>
<reference evidence="3 4" key="1">
    <citation type="submission" date="2024-03" db="EMBL/GenBank/DDBJ databases">
        <title>Adaptation during the transition from Ophiocordyceps entomopathogen to insect associate is accompanied by gene loss and intensified selection.</title>
        <authorList>
            <person name="Ward C.M."/>
            <person name="Onetto C.A."/>
            <person name="Borneman A.R."/>
        </authorList>
    </citation>
    <scope>NUCLEOTIDE SEQUENCE [LARGE SCALE GENOMIC DNA]</scope>
    <source>
        <strain evidence="3">AWRI1</strain>
        <tissue evidence="3">Single Adult Female</tissue>
    </source>
</reference>
<keyword evidence="4" id="KW-1185">Reference proteome</keyword>
<organism evidence="3 4">
    <name type="scientific">Parthenolecanium corni</name>
    <dbReference type="NCBI Taxonomy" id="536013"/>
    <lineage>
        <taxon>Eukaryota</taxon>
        <taxon>Metazoa</taxon>
        <taxon>Ecdysozoa</taxon>
        <taxon>Arthropoda</taxon>
        <taxon>Hexapoda</taxon>
        <taxon>Insecta</taxon>
        <taxon>Pterygota</taxon>
        <taxon>Neoptera</taxon>
        <taxon>Paraneoptera</taxon>
        <taxon>Hemiptera</taxon>
        <taxon>Sternorrhyncha</taxon>
        <taxon>Coccoidea</taxon>
        <taxon>Coccidae</taxon>
        <taxon>Parthenolecanium</taxon>
    </lineage>
</organism>
<protein>
    <recommendedName>
        <fullName evidence="5">Coiled-coil and C2 domain-containing protein 2A</fullName>
    </recommendedName>
</protein>